<proteinExistence type="predicted"/>
<evidence type="ECO:0000256" key="1">
    <source>
        <dbReference type="SAM" id="Phobius"/>
    </source>
</evidence>
<gene>
    <name evidence="2" type="ORF">SAMN05216241_106120</name>
</gene>
<sequence>MASQLTLALCAVLVFVLAVGSYMKRRLRQLETREMYREEFFSYAKWVVSRGDVPDAAVKLLLFLGRQLDAPTAPYALLLALLRGAALEPQANSASRRTGLDAEMRRCPQDVREAFGNAVASGLMAIAANSVVLGTVIRRVILFRIRKRDGEGYDGTEDANIIATGWANPA</sequence>
<dbReference type="RefSeq" id="WP_143006234.1">
    <property type="nucleotide sequence ID" value="NZ_FNCE01000006.1"/>
</dbReference>
<keyword evidence="1" id="KW-1133">Transmembrane helix</keyword>
<keyword evidence="1" id="KW-0472">Membrane</keyword>
<keyword evidence="1" id="KW-0812">Transmembrane</keyword>
<dbReference type="STRING" id="1082479.SAMN05216241_106120"/>
<organism evidence="2 3">
    <name type="scientific">Limimonas halophila</name>
    <dbReference type="NCBI Taxonomy" id="1082479"/>
    <lineage>
        <taxon>Bacteria</taxon>
        <taxon>Pseudomonadati</taxon>
        <taxon>Pseudomonadota</taxon>
        <taxon>Alphaproteobacteria</taxon>
        <taxon>Rhodospirillales</taxon>
        <taxon>Rhodovibrionaceae</taxon>
        <taxon>Limimonas</taxon>
    </lineage>
</organism>
<keyword evidence="3" id="KW-1185">Reference proteome</keyword>
<name>A0A1G7S4U9_9PROT</name>
<accession>A0A1G7S4U9</accession>
<protein>
    <submittedName>
        <fullName evidence="2">Uncharacterized protein</fullName>
    </submittedName>
</protein>
<reference evidence="2 3" key="1">
    <citation type="submission" date="2016-10" db="EMBL/GenBank/DDBJ databases">
        <authorList>
            <person name="de Groot N.N."/>
        </authorList>
    </citation>
    <scope>NUCLEOTIDE SEQUENCE [LARGE SCALE GENOMIC DNA]</scope>
    <source>
        <strain evidence="2 3">DSM 25584</strain>
    </source>
</reference>
<evidence type="ECO:0000313" key="2">
    <source>
        <dbReference type="EMBL" id="SDG18008.1"/>
    </source>
</evidence>
<dbReference type="AlphaFoldDB" id="A0A1G7S4U9"/>
<feature type="transmembrane region" description="Helical" evidence="1">
    <location>
        <begin position="114"/>
        <end position="137"/>
    </location>
</feature>
<evidence type="ECO:0000313" key="3">
    <source>
        <dbReference type="Proteomes" id="UP000199415"/>
    </source>
</evidence>
<dbReference type="Proteomes" id="UP000199415">
    <property type="component" value="Unassembled WGS sequence"/>
</dbReference>
<dbReference type="EMBL" id="FNCE01000006">
    <property type="protein sequence ID" value="SDG18008.1"/>
    <property type="molecule type" value="Genomic_DNA"/>
</dbReference>